<gene>
    <name evidence="2" type="ORF">MSAN_01381600</name>
</gene>
<sequence length="164" mass="16487">MRFSILVALFAAAGALAGQLCSYVPVPMFESLHIFCIAPFHSRRTSLANIVPCNINRFKIVTTLASTGAAVGKIDTTNNDTAAAVTAAKAGLTSAGDGIKTIALALITGGSPPAAARDQVQTGLNNAQSALSGITDPTVSTAVADAQSKLAATIQDGQGVVADC</sequence>
<name>A0A8H6YAA4_9AGAR</name>
<feature type="signal peptide" evidence="1">
    <location>
        <begin position="1"/>
        <end position="17"/>
    </location>
</feature>
<evidence type="ECO:0000256" key="1">
    <source>
        <dbReference type="SAM" id="SignalP"/>
    </source>
</evidence>
<accession>A0A8H6YAA4</accession>
<dbReference type="OrthoDB" id="3178264at2759"/>
<reference evidence="2" key="1">
    <citation type="submission" date="2020-05" db="EMBL/GenBank/DDBJ databases">
        <title>Mycena genomes resolve the evolution of fungal bioluminescence.</title>
        <authorList>
            <person name="Tsai I.J."/>
        </authorList>
    </citation>
    <scope>NUCLEOTIDE SEQUENCE</scope>
    <source>
        <strain evidence="2">160909Yilan</strain>
    </source>
</reference>
<organism evidence="2 3">
    <name type="scientific">Mycena sanguinolenta</name>
    <dbReference type="NCBI Taxonomy" id="230812"/>
    <lineage>
        <taxon>Eukaryota</taxon>
        <taxon>Fungi</taxon>
        <taxon>Dikarya</taxon>
        <taxon>Basidiomycota</taxon>
        <taxon>Agaricomycotina</taxon>
        <taxon>Agaricomycetes</taxon>
        <taxon>Agaricomycetidae</taxon>
        <taxon>Agaricales</taxon>
        <taxon>Marasmiineae</taxon>
        <taxon>Mycenaceae</taxon>
        <taxon>Mycena</taxon>
    </lineage>
</organism>
<dbReference type="Proteomes" id="UP000623467">
    <property type="component" value="Unassembled WGS sequence"/>
</dbReference>
<keyword evidence="3" id="KW-1185">Reference proteome</keyword>
<keyword evidence="1" id="KW-0732">Signal</keyword>
<evidence type="ECO:0000313" key="3">
    <source>
        <dbReference type="Proteomes" id="UP000623467"/>
    </source>
</evidence>
<feature type="chain" id="PRO_5034970606" evidence="1">
    <location>
        <begin position="18"/>
        <end position="164"/>
    </location>
</feature>
<protein>
    <submittedName>
        <fullName evidence="2">Uncharacterized protein</fullName>
    </submittedName>
</protein>
<dbReference type="EMBL" id="JACAZH010000011">
    <property type="protein sequence ID" value="KAF7354679.1"/>
    <property type="molecule type" value="Genomic_DNA"/>
</dbReference>
<proteinExistence type="predicted"/>
<comment type="caution">
    <text evidence="2">The sequence shown here is derived from an EMBL/GenBank/DDBJ whole genome shotgun (WGS) entry which is preliminary data.</text>
</comment>
<dbReference type="AlphaFoldDB" id="A0A8H6YAA4"/>
<evidence type="ECO:0000313" key="2">
    <source>
        <dbReference type="EMBL" id="KAF7354679.1"/>
    </source>
</evidence>